<evidence type="ECO:0000313" key="2">
    <source>
        <dbReference type="EMBL" id="EGG18095.1"/>
    </source>
</evidence>
<proteinExistence type="predicted"/>
<reference evidence="3" key="1">
    <citation type="journal article" date="2011" name="Genome Res.">
        <title>Phylogeny-wide analysis of social amoeba genomes highlights ancient origins for complex intercellular communication.</title>
        <authorList>
            <person name="Heidel A.J."/>
            <person name="Lawal H.M."/>
            <person name="Felder M."/>
            <person name="Schilde C."/>
            <person name="Helps N.R."/>
            <person name="Tunggal B."/>
            <person name="Rivero F."/>
            <person name="John U."/>
            <person name="Schleicher M."/>
            <person name="Eichinger L."/>
            <person name="Platzer M."/>
            <person name="Noegel A.A."/>
            <person name="Schaap P."/>
            <person name="Gloeckner G."/>
        </authorList>
    </citation>
    <scope>NUCLEOTIDE SEQUENCE [LARGE SCALE GENOMIC DNA]</scope>
    <source>
        <strain evidence="3">SH3</strain>
    </source>
</reference>
<organism evidence="2 3">
    <name type="scientific">Cavenderia fasciculata</name>
    <name type="common">Slime mold</name>
    <name type="synonym">Dictyostelium fasciculatum</name>
    <dbReference type="NCBI Taxonomy" id="261658"/>
    <lineage>
        <taxon>Eukaryota</taxon>
        <taxon>Amoebozoa</taxon>
        <taxon>Evosea</taxon>
        <taxon>Eumycetozoa</taxon>
        <taxon>Dictyostelia</taxon>
        <taxon>Acytosteliales</taxon>
        <taxon>Cavenderiaceae</taxon>
        <taxon>Cavenderia</taxon>
    </lineage>
</organism>
<evidence type="ECO:0000313" key="3">
    <source>
        <dbReference type="Proteomes" id="UP000007797"/>
    </source>
</evidence>
<gene>
    <name evidence="2" type="ORF">DFA_06762</name>
</gene>
<accession>F4Q275</accession>
<dbReference type="RefSeq" id="XP_004366136.1">
    <property type="nucleotide sequence ID" value="XM_004366079.1"/>
</dbReference>
<dbReference type="EMBL" id="GL883020">
    <property type="protein sequence ID" value="EGG18095.1"/>
    <property type="molecule type" value="Genomic_DNA"/>
</dbReference>
<dbReference type="AlphaFoldDB" id="F4Q275"/>
<dbReference type="Proteomes" id="UP000007797">
    <property type="component" value="Unassembled WGS sequence"/>
</dbReference>
<evidence type="ECO:0000256" key="1">
    <source>
        <dbReference type="SAM" id="MobiDB-lite"/>
    </source>
</evidence>
<keyword evidence="3" id="KW-1185">Reference proteome</keyword>
<feature type="region of interest" description="Disordered" evidence="1">
    <location>
        <begin position="1"/>
        <end position="79"/>
    </location>
</feature>
<name>F4Q275_CACFS</name>
<feature type="compositionally biased region" description="Low complexity" evidence="1">
    <location>
        <begin position="22"/>
        <end position="66"/>
    </location>
</feature>
<dbReference type="GeneID" id="14870045"/>
<sequence>MFVHDQIKVPPAVIANSTGQQSTATTTSSTVSAETTSSEASATINPSSQSTTNSPSSEATTNSHSTDTSDDTPPNFQPIQCKKAEEIRLKIGDFETEPGPEYSKQIGVKVWTSSLWR</sequence>
<protein>
    <submittedName>
        <fullName evidence="2">Uncharacterized protein</fullName>
    </submittedName>
</protein>
<dbReference type="KEGG" id="dfa:DFA_06762"/>